<dbReference type="EMBL" id="CP108021">
    <property type="protein sequence ID" value="WUM20516.1"/>
    <property type="molecule type" value="Genomic_DNA"/>
</dbReference>
<evidence type="ECO:0000313" key="2">
    <source>
        <dbReference type="Proteomes" id="UP001432128"/>
    </source>
</evidence>
<dbReference type="AlphaFoldDB" id="A0AAU4K364"/>
<accession>A0AAU4K364</accession>
<proteinExistence type="predicted"/>
<evidence type="ECO:0008006" key="3">
    <source>
        <dbReference type="Google" id="ProtNLM"/>
    </source>
</evidence>
<dbReference type="Proteomes" id="UP001432128">
    <property type="component" value="Chromosome"/>
</dbReference>
<organism evidence="1 2">
    <name type="scientific">Williamsia herbipolensis</name>
    <dbReference type="NCBI Taxonomy" id="1603258"/>
    <lineage>
        <taxon>Bacteria</taxon>
        <taxon>Bacillati</taxon>
        <taxon>Actinomycetota</taxon>
        <taxon>Actinomycetes</taxon>
        <taxon>Mycobacteriales</taxon>
        <taxon>Nocardiaceae</taxon>
        <taxon>Williamsia</taxon>
    </lineage>
</organism>
<evidence type="ECO:0000313" key="1">
    <source>
        <dbReference type="EMBL" id="WUM20516.1"/>
    </source>
</evidence>
<dbReference type="PROSITE" id="PS51257">
    <property type="entry name" value="PROKAR_LIPOPROTEIN"/>
    <property type="match status" value="1"/>
</dbReference>
<dbReference type="RefSeq" id="WP_328857804.1">
    <property type="nucleotide sequence ID" value="NZ_CP108021.1"/>
</dbReference>
<protein>
    <recommendedName>
        <fullName evidence="3">DUF5642 domain-containing protein</fullName>
    </recommendedName>
</protein>
<name>A0AAU4K364_9NOCA</name>
<gene>
    <name evidence="1" type="ORF">OG579_01305</name>
</gene>
<dbReference type="KEGG" id="whr:OG579_01305"/>
<sequence>MTAARTLHTRRPLGAALVGAVVAVCLLSGCTDGIDGTPVAASGASASDGAQAIDRLALSPSDFPSDYPATRLRSEQAGDALADLAGRPLGGTVDPTSCLPPQIPSGSGDSVVITGMSATGGNLTVVTTRAQTPLSDLSDLVSRCGSYTADIGGVTSRVTQEVLPASPVDSQESIAFRRVSSSGRAPVTLTQTTTVLAAQNDGIRVYASYLSFSGSRPDGAALDAVFTKAVERSRGR</sequence>
<reference evidence="1 2" key="1">
    <citation type="submission" date="2022-10" db="EMBL/GenBank/DDBJ databases">
        <title>The complete genomes of actinobacterial strains from the NBC collection.</title>
        <authorList>
            <person name="Joergensen T.S."/>
            <person name="Alvarez Arevalo M."/>
            <person name="Sterndorff E.B."/>
            <person name="Faurdal D."/>
            <person name="Vuksanovic O."/>
            <person name="Mourched A.-S."/>
            <person name="Charusanti P."/>
            <person name="Shaw S."/>
            <person name="Blin K."/>
            <person name="Weber T."/>
        </authorList>
    </citation>
    <scope>NUCLEOTIDE SEQUENCE [LARGE SCALE GENOMIC DNA]</scope>
    <source>
        <strain evidence="1 2">NBC_00319</strain>
    </source>
</reference>
<keyword evidence="2" id="KW-1185">Reference proteome</keyword>